<feature type="transmembrane region" description="Helical" evidence="6">
    <location>
        <begin position="69"/>
        <end position="88"/>
    </location>
</feature>
<evidence type="ECO:0000259" key="7">
    <source>
        <dbReference type="PROSITE" id="PS50850"/>
    </source>
</evidence>
<keyword evidence="3 6" id="KW-0812">Transmembrane</keyword>
<keyword evidence="9" id="KW-1185">Reference proteome</keyword>
<dbReference type="Proteomes" id="UP000074382">
    <property type="component" value="Unassembled WGS sequence"/>
</dbReference>
<dbReference type="OrthoDB" id="3697899at2"/>
<feature type="transmembrane region" description="Helical" evidence="6">
    <location>
        <begin position="266"/>
        <end position="288"/>
    </location>
</feature>
<evidence type="ECO:0000256" key="3">
    <source>
        <dbReference type="ARBA" id="ARBA00022692"/>
    </source>
</evidence>
<dbReference type="InterPro" id="IPR011701">
    <property type="entry name" value="MFS"/>
</dbReference>
<comment type="subcellular location">
    <subcellularLocation>
        <location evidence="1">Cell membrane</location>
        <topology evidence="1">Multi-pass membrane protein</topology>
    </subcellularLocation>
</comment>
<dbReference type="Gene3D" id="1.20.1250.20">
    <property type="entry name" value="MFS general substrate transporter like domains"/>
    <property type="match status" value="1"/>
</dbReference>
<accession>A0A147KMU1</accession>
<feature type="transmembrane region" description="Helical" evidence="6">
    <location>
        <begin position="128"/>
        <end position="148"/>
    </location>
</feature>
<feature type="transmembrane region" description="Helical" evidence="6">
    <location>
        <begin position="39"/>
        <end position="62"/>
    </location>
</feature>
<dbReference type="InterPro" id="IPR050189">
    <property type="entry name" value="MFS_Efflux_Transporters"/>
</dbReference>
<dbReference type="PANTHER" id="PTHR43124:SF10">
    <property type="entry name" value="PURINE EFFLUX PUMP PBUE"/>
    <property type="match status" value="1"/>
</dbReference>
<dbReference type="Pfam" id="PF07690">
    <property type="entry name" value="MFS_1"/>
    <property type="match status" value="1"/>
</dbReference>
<evidence type="ECO:0000256" key="6">
    <source>
        <dbReference type="SAM" id="Phobius"/>
    </source>
</evidence>
<feature type="transmembrane region" description="Helical" evidence="6">
    <location>
        <begin position="100"/>
        <end position="121"/>
    </location>
</feature>
<dbReference type="RefSeq" id="WP_068757308.1">
    <property type="nucleotide sequence ID" value="NZ_KQ950183.1"/>
</dbReference>
<feature type="transmembrane region" description="Helical" evidence="6">
    <location>
        <begin position="195"/>
        <end position="223"/>
    </location>
</feature>
<evidence type="ECO:0000313" key="9">
    <source>
        <dbReference type="Proteomes" id="UP000074382"/>
    </source>
</evidence>
<feature type="transmembrane region" description="Helical" evidence="6">
    <location>
        <begin position="235"/>
        <end position="254"/>
    </location>
</feature>
<feature type="domain" description="Major facilitator superfamily (MFS) profile" evidence="7">
    <location>
        <begin position="4"/>
        <end position="394"/>
    </location>
</feature>
<keyword evidence="2" id="KW-1003">Cell membrane</keyword>
<reference evidence="9" key="1">
    <citation type="journal article" date="2017" name="Acta Aliment.">
        <title>Plant polysaccharide degrading enzyme system of Thermpbifida cellulosilytica TB100 revealed by de novo genome project data.</title>
        <authorList>
            <person name="Toth A."/>
            <person name="Baka E."/>
            <person name="Luzics S."/>
            <person name="Bata-Vidacs I."/>
            <person name="Nagy I."/>
            <person name="Balint B."/>
            <person name="Herceg R."/>
            <person name="Olasz F."/>
            <person name="Wilk T."/>
            <person name="Nagy T."/>
            <person name="Kriszt B."/>
            <person name="Nagy I."/>
            <person name="Kukolya J."/>
        </authorList>
    </citation>
    <scope>NUCLEOTIDE SEQUENCE [LARGE SCALE GENOMIC DNA]</scope>
    <source>
        <strain evidence="9">TB100</strain>
    </source>
</reference>
<protein>
    <recommendedName>
        <fullName evidence="7">Major facilitator superfamily (MFS) profile domain-containing protein</fullName>
    </recommendedName>
</protein>
<feature type="transmembrane region" description="Helical" evidence="6">
    <location>
        <begin position="154"/>
        <end position="174"/>
    </location>
</feature>
<dbReference type="PROSITE" id="PS50850">
    <property type="entry name" value="MFS"/>
    <property type="match status" value="1"/>
</dbReference>
<gene>
    <name evidence="8" type="ORF">AC529_00240</name>
</gene>
<keyword evidence="4 6" id="KW-1133">Transmembrane helix</keyword>
<dbReference type="GO" id="GO:0005886">
    <property type="term" value="C:plasma membrane"/>
    <property type="evidence" value="ECO:0007669"/>
    <property type="project" value="UniProtKB-SubCell"/>
</dbReference>
<evidence type="ECO:0000256" key="1">
    <source>
        <dbReference type="ARBA" id="ARBA00004651"/>
    </source>
</evidence>
<dbReference type="AlphaFoldDB" id="A0A147KMU1"/>
<feature type="transmembrane region" description="Helical" evidence="6">
    <location>
        <begin position="330"/>
        <end position="353"/>
    </location>
</feature>
<dbReference type="STRING" id="665004.AC529_00240"/>
<keyword evidence="5 6" id="KW-0472">Membrane</keyword>
<feature type="transmembrane region" description="Helical" evidence="6">
    <location>
        <begin position="359"/>
        <end position="382"/>
    </location>
</feature>
<dbReference type="InterPro" id="IPR020846">
    <property type="entry name" value="MFS_dom"/>
</dbReference>
<dbReference type="PATRIC" id="fig|665004.4.peg.3042"/>
<evidence type="ECO:0000256" key="4">
    <source>
        <dbReference type="ARBA" id="ARBA00022989"/>
    </source>
</evidence>
<dbReference type="SUPFAM" id="SSF103473">
    <property type="entry name" value="MFS general substrate transporter"/>
    <property type="match status" value="1"/>
</dbReference>
<evidence type="ECO:0000313" key="8">
    <source>
        <dbReference type="EMBL" id="KUP98655.1"/>
    </source>
</evidence>
<sequence>MPLWLLALLCAVFVMHTDDHVVAGILPEIAADLGVSEAATGQLVTVFSLTVAVGAPVAAVVTATWPRRLLFAGALAVFVAANAAAAVAPSYGVLMALRGVAAAATATATPALMATAAALAPEGQRGRYLGTVALGVAAAITLGVPLGIWTGGYLGWRVTFAVMAAAGALVLVWLAAVMPEARPEPPTPLRDQARILASGPISLGLLGNLCIATGSMMLLVYLAPYLAAVAHVGPGSRGVLFAAAGVAGAAGTWLGGQATDRWGPDAALRGGVGVFAALMAVLTALWPLRPVSPWLIGPVAVVWGGSTFFASPAISARLLHLAGPVGTQALAVNAGVVHLGVSFGGALGGALLATTTIAFLPPTAGVLCLAGLSLFGLGACAARKNTAEPQVPAA</sequence>
<dbReference type="GO" id="GO:0022857">
    <property type="term" value="F:transmembrane transporter activity"/>
    <property type="evidence" value="ECO:0007669"/>
    <property type="project" value="InterPro"/>
</dbReference>
<dbReference type="PANTHER" id="PTHR43124">
    <property type="entry name" value="PURINE EFFLUX PUMP PBUE"/>
    <property type="match status" value="1"/>
</dbReference>
<dbReference type="EMBL" id="LGEM01000002">
    <property type="protein sequence ID" value="KUP98655.1"/>
    <property type="molecule type" value="Genomic_DNA"/>
</dbReference>
<evidence type="ECO:0000256" key="5">
    <source>
        <dbReference type="ARBA" id="ARBA00023136"/>
    </source>
</evidence>
<dbReference type="InterPro" id="IPR036259">
    <property type="entry name" value="MFS_trans_sf"/>
</dbReference>
<proteinExistence type="predicted"/>
<name>A0A147KMU1_THECS</name>
<comment type="caution">
    <text evidence="8">The sequence shown here is derived from an EMBL/GenBank/DDBJ whole genome shotgun (WGS) entry which is preliminary data.</text>
</comment>
<feature type="transmembrane region" description="Helical" evidence="6">
    <location>
        <begin position="294"/>
        <end position="318"/>
    </location>
</feature>
<organism evidence="8 9">
    <name type="scientific">Thermobifida cellulosilytica TB100</name>
    <dbReference type="NCBI Taxonomy" id="665004"/>
    <lineage>
        <taxon>Bacteria</taxon>
        <taxon>Bacillati</taxon>
        <taxon>Actinomycetota</taxon>
        <taxon>Actinomycetes</taxon>
        <taxon>Streptosporangiales</taxon>
        <taxon>Nocardiopsidaceae</taxon>
        <taxon>Thermobifida</taxon>
    </lineage>
</organism>
<evidence type="ECO:0000256" key="2">
    <source>
        <dbReference type="ARBA" id="ARBA00022475"/>
    </source>
</evidence>